<evidence type="ECO:0000313" key="1">
    <source>
        <dbReference type="EMBL" id="VTT73333.1"/>
    </source>
</evidence>
<sequence>MNRKPQEDFCAILIDTSAKDCAMQYYKTLAPGPAKPDEATEAYKDDELTYSLSRVPTVTPRPLKIIAVGAGFSGLA</sequence>
<dbReference type="AlphaFoldDB" id="A0A2H3SDY8"/>
<protein>
    <submittedName>
        <fullName evidence="1">Uncharacterized protein</fullName>
    </submittedName>
</protein>
<reference evidence="1" key="1">
    <citation type="submission" date="2019-05" db="EMBL/GenBank/DDBJ databases">
        <authorList>
            <person name="Piombo E."/>
        </authorList>
    </citation>
    <scope>NUCLEOTIDE SEQUENCE</scope>
    <source>
        <strain evidence="1">C2S</strain>
    </source>
</reference>
<comment type="caution">
    <text evidence="1">The sequence shown here is derived from an EMBL/GenBank/DDBJ whole genome shotgun (WGS) entry which is preliminary data.</text>
</comment>
<name>A0A2H3SDY8_FUSFU</name>
<proteinExistence type="predicted"/>
<dbReference type="Proteomes" id="UP000760494">
    <property type="component" value="Unassembled WGS sequence"/>
</dbReference>
<gene>
    <name evidence="1" type="ORF">C2S_9034</name>
</gene>
<organism evidence="1 2">
    <name type="scientific">Fusarium fujikuroi</name>
    <name type="common">Bakanae and foot rot disease fungus</name>
    <name type="synonym">Gibberella fujikuroi</name>
    <dbReference type="NCBI Taxonomy" id="5127"/>
    <lineage>
        <taxon>Eukaryota</taxon>
        <taxon>Fungi</taxon>
        <taxon>Dikarya</taxon>
        <taxon>Ascomycota</taxon>
        <taxon>Pezizomycotina</taxon>
        <taxon>Sordariomycetes</taxon>
        <taxon>Hypocreomycetidae</taxon>
        <taxon>Hypocreales</taxon>
        <taxon>Nectriaceae</taxon>
        <taxon>Fusarium</taxon>
        <taxon>Fusarium fujikuroi species complex</taxon>
    </lineage>
</organism>
<accession>A0A2H3SDY8</accession>
<evidence type="ECO:0000313" key="2">
    <source>
        <dbReference type="Proteomes" id="UP000760494"/>
    </source>
</evidence>
<dbReference type="EMBL" id="CABFJX010000368">
    <property type="protein sequence ID" value="VTT73333.1"/>
    <property type="molecule type" value="Genomic_DNA"/>
</dbReference>